<evidence type="ECO:0000313" key="1">
    <source>
        <dbReference type="EMBL" id="MFC3960556.1"/>
    </source>
</evidence>
<dbReference type="Proteomes" id="UP001595696">
    <property type="component" value="Unassembled WGS sequence"/>
</dbReference>
<name>A0ABV8DKN9_9NOCA</name>
<dbReference type="SUPFAM" id="SSF55961">
    <property type="entry name" value="Bet v1-like"/>
    <property type="match status" value="1"/>
</dbReference>
<organism evidence="1 2">
    <name type="scientific">Nocardia jiangsuensis</name>
    <dbReference type="NCBI Taxonomy" id="1691563"/>
    <lineage>
        <taxon>Bacteria</taxon>
        <taxon>Bacillati</taxon>
        <taxon>Actinomycetota</taxon>
        <taxon>Actinomycetes</taxon>
        <taxon>Mycobacteriales</taxon>
        <taxon>Nocardiaceae</taxon>
        <taxon>Nocardia</taxon>
    </lineage>
</organism>
<sequence>MIEIGITVEVPIDEAFATLTDGWLYSSWVVGASHIRAVDPEWPAVGSRIHHSVGPWPLTMQDYTTVRAVEQPYSLELEARLWPLGSAYIRLRLHEEGQDRTRIEMAEKAVKGPGVAMPDRLQALLLTPRNKESLQRLADLMNGRADKGSGMR</sequence>
<reference evidence="2" key="1">
    <citation type="journal article" date="2019" name="Int. J. Syst. Evol. Microbiol.">
        <title>The Global Catalogue of Microorganisms (GCM) 10K type strain sequencing project: providing services to taxonomists for standard genome sequencing and annotation.</title>
        <authorList>
            <consortium name="The Broad Institute Genomics Platform"/>
            <consortium name="The Broad Institute Genome Sequencing Center for Infectious Disease"/>
            <person name="Wu L."/>
            <person name="Ma J."/>
        </authorList>
    </citation>
    <scope>NUCLEOTIDE SEQUENCE [LARGE SCALE GENOMIC DNA]</scope>
    <source>
        <strain evidence="2">CGMCC 4.7330</strain>
    </source>
</reference>
<proteinExistence type="predicted"/>
<accession>A0ABV8DKN9</accession>
<dbReference type="RefSeq" id="WP_378610325.1">
    <property type="nucleotide sequence ID" value="NZ_JBHSAX010000002.1"/>
</dbReference>
<evidence type="ECO:0000313" key="2">
    <source>
        <dbReference type="Proteomes" id="UP001595696"/>
    </source>
</evidence>
<protein>
    <submittedName>
        <fullName evidence="1">SRPBCC family protein</fullName>
    </submittedName>
</protein>
<dbReference type="Gene3D" id="3.30.530.20">
    <property type="match status" value="1"/>
</dbReference>
<dbReference type="CDD" id="cd07812">
    <property type="entry name" value="SRPBCC"/>
    <property type="match status" value="1"/>
</dbReference>
<comment type="caution">
    <text evidence="1">The sequence shown here is derived from an EMBL/GenBank/DDBJ whole genome shotgun (WGS) entry which is preliminary data.</text>
</comment>
<keyword evidence="2" id="KW-1185">Reference proteome</keyword>
<dbReference type="InterPro" id="IPR023393">
    <property type="entry name" value="START-like_dom_sf"/>
</dbReference>
<dbReference type="EMBL" id="JBHSAX010000002">
    <property type="protein sequence ID" value="MFC3960556.1"/>
    <property type="molecule type" value="Genomic_DNA"/>
</dbReference>
<gene>
    <name evidence="1" type="ORF">ACFO0B_00975</name>
</gene>